<accession>A0A1D1YD91</accession>
<gene>
    <name evidence="5" type="primary">At4g18375_11</name>
    <name evidence="6" type="synonym">At4g18375_6</name>
    <name evidence="5" type="ORF">g.66432</name>
    <name evidence="6" type="ORF">g.66433</name>
</gene>
<dbReference type="Gene3D" id="3.30.1370.10">
    <property type="entry name" value="K Homology domain, type 1"/>
    <property type="match status" value="3"/>
</dbReference>
<dbReference type="PROSITE" id="PS50084">
    <property type="entry name" value="KH_TYPE_1"/>
    <property type="match status" value="5"/>
</dbReference>
<feature type="domain" description="K Homology" evidence="4">
    <location>
        <begin position="558"/>
        <end position="628"/>
    </location>
</feature>
<dbReference type="Gene3D" id="3.30.310.210">
    <property type="match status" value="1"/>
</dbReference>
<feature type="domain" description="K Homology" evidence="4">
    <location>
        <begin position="266"/>
        <end position="342"/>
    </location>
</feature>
<dbReference type="SUPFAM" id="SSF54791">
    <property type="entry name" value="Eukaryotic type KH-domain (KH-domain type I)"/>
    <property type="match status" value="5"/>
</dbReference>
<feature type="domain" description="K Homology" evidence="4">
    <location>
        <begin position="350"/>
        <end position="425"/>
    </location>
</feature>
<dbReference type="Pfam" id="PF00013">
    <property type="entry name" value="KH_1"/>
    <property type="match status" value="5"/>
</dbReference>
<evidence type="ECO:0000313" key="5">
    <source>
        <dbReference type="EMBL" id="JAT52615.1"/>
    </source>
</evidence>
<dbReference type="AlphaFoldDB" id="A0A1D1YD91"/>
<dbReference type="InterPro" id="IPR004087">
    <property type="entry name" value="KH_dom"/>
</dbReference>
<evidence type="ECO:0000313" key="6">
    <source>
        <dbReference type="EMBL" id="JAT62123.1"/>
    </source>
</evidence>
<feature type="region of interest" description="Disordered" evidence="3">
    <location>
        <begin position="63"/>
        <end position="86"/>
    </location>
</feature>
<keyword evidence="1" id="KW-0677">Repeat</keyword>
<evidence type="ECO:0000256" key="2">
    <source>
        <dbReference type="PROSITE-ProRule" id="PRU00117"/>
    </source>
</evidence>
<name>A0A1D1YD91_9ARAE</name>
<reference evidence="5" key="1">
    <citation type="submission" date="2015-07" db="EMBL/GenBank/DDBJ databases">
        <title>Transcriptome Assembly of Anthurium amnicola.</title>
        <authorList>
            <person name="Suzuki J."/>
        </authorList>
    </citation>
    <scope>NUCLEOTIDE SEQUENCE</scope>
</reference>
<feature type="compositionally biased region" description="Low complexity" evidence="3">
    <location>
        <begin position="460"/>
        <end position="471"/>
    </location>
</feature>
<dbReference type="PANTHER" id="PTHR10288">
    <property type="entry name" value="KH DOMAIN CONTAINING RNA BINDING PROTEIN"/>
    <property type="match status" value="1"/>
</dbReference>
<dbReference type="SMART" id="SM00322">
    <property type="entry name" value="KH"/>
    <property type="match status" value="5"/>
</dbReference>
<dbReference type="CDD" id="cd22459">
    <property type="entry name" value="KH-I_PEPPER_rpt1_like"/>
    <property type="match status" value="2"/>
</dbReference>
<proteinExistence type="predicted"/>
<dbReference type="GO" id="GO:0003723">
    <property type="term" value="F:RNA binding"/>
    <property type="evidence" value="ECO:0007669"/>
    <property type="project" value="UniProtKB-UniRule"/>
</dbReference>
<evidence type="ECO:0000259" key="4">
    <source>
        <dbReference type="SMART" id="SM00322"/>
    </source>
</evidence>
<evidence type="ECO:0000256" key="3">
    <source>
        <dbReference type="SAM" id="MobiDB-lite"/>
    </source>
</evidence>
<feature type="domain" description="K Homology" evidence="4">
    <location>
        <begin position="6"/>
        <end position="95"/>
    </location>
</feature>
<dbReference type="EMBL" id="GDJX01005813">
    <property type="protein sequence ID" value="JAT62123.1"/>
    <property type="molecule type" value="Transcribed_RNA"/>
</dbReference>
<protein>
    <submittedName>
        <fullName evidence="5">KH domain-containing protein At4g18375</fullName>
    </submittedName>
</protein>
<feature type="compositionally biased region" description="Basic and acidic residues" evidence="3">
    <location>
        <begin position="68"/>
        <end position="77"/>
    </location>
</feature>
<dbReference type="InterPro" id="IPR004088">
    <property type="entry name" value="KH_dom_type_1"/>
</dbReference>
<feature type="region of interest" description="Disordered" evidence="3">
    <location>
        <begin position="447"/>
        <end position="497"/>
    </location>
</feature>
<keyword evidence="2" id="KW-0694">RNA-binding</keyword>
<feature type="domain" description="K Homology" evidence="4">
    <location>
        <begin position="121"/>
        <end position="196"/>
    </location>
</feature>
<dbReference type="InterPro" id="IPR036612">
    <property type="entry name" value="KH_dom_type_1_sf"/>
</dbReference>
<dbReference type="CDD" id="cd22460">
    <property type="entry name" value="KH-I_PEPPER_rpt2_like"/>
    <property type="match status" value="2"/>
</dbReference>
<sequence length="634" mass="67249">MKLSGAETVFRILCPADNTGGVIGKGGSIVRQFREETGARIRVEDGVPGSDDRVILIVAEGHGRRRKDAGDGGGRGEGDDEDASPAQRALARVFERILRVEEEKSVDGEVAAAGEEKEIRGLVTCRLLAPSSQVGCVLGKGGKIVEKIRQESGAQIRVLSAEQVPACAAPGDELIHISGSFSAVKKALLAVSGCLQDNLKIDAPNFMSSKPLGMTTLGTGSTTHMERFAQRGYPPGLHLADYHPRGYSSNSSIEILPSAQRKVFEEDVLFRMLCTNDKVGSIIGKGGAIVRALQSDTGASIKIVDAISDSEERVIAIAARENSEFQHSPVQDAVLRVHSRIAEAGVEKGAAVSARLLVPSQQIGCLLGKGGNIIAEMRRATGANIRIFLKDYVPKCAQPNDEVVQITGSFQSVQDALRHVTSRIRESIFPLKSPSIGTNQYMSAAHDAPSALSRSRNELSSPSCYSSSGPSHGLDRYSGRAPDWQPPIGHSLEPMGPPPDRLPYFRGSEFSSFDRPCSPRSWAQMVSSGNHGDIPDSGTGLMPRNGGIGSGGQGPVVTSMTVEVVVPYQFLRLVYGENSSNLAQIREFSGAKVTICDPKPGGTEGTVIISGTPDQAHIAQSVLHGFILSGKTAA</sequence>
<organism evidence="5">
    <name type="scientific">Anthurium amnicola</name>
    <dbReference type="NCBI Taxonomy" id="1678845"/>
    <lineage>
        <taxon>Eukaryota</taxon>
        <taxon>Viridiplantae</taxon>
        <taxon>Streptophyta</taxon>
        <taxon>Embryophyta</taxon>
        <taxon>Tracheophyta</taxon>
        <taxon>Spermatophyta</taxon>
        <taxon>Magnoliopsida</taxon>
        <taxon>Liliopsida</taxon>
        <taxon>Araceae</taxon>
        <taxon>Pothoideae</taxon>
        <taxon>Potheae</taxon>
        <taxon>Anthurium</taxon>
    </lineage>
</organism>
<dbReference type="EMBL" id="GDJX01015321">
    <property type="protein sequence ID" value="JAT52615.1"/>
    <property type="molecule type" value="Transcribed_RNA"/>
</dbReference>
<evidence type="ECO:0000256" key="1">
    <source>
        <dbReference type="ARBA" id="ARBA00022737"/>
    </source>
</evidence>